<dbReference type="EMBL" id="CP011253">
    <property type="protein sequence ID" value="AKC72500.1"/>
    <property type="molecule type" value="Genomic_DNA"/>
</dbReference>
<dbReference type="HOGENOM" id="CLU_093797_0_0_4"/>
<dbReference type="KEGG" id="pox:MB84_16770"/>
<protein>
    <recommendedName>
        <fullName evidence="4">Diguanylate cyclase</fullName>
    </recommendedName>
</protein>
<proteinExistence type="predicted"/>
<accession>A0A0E3YH64</accession>
<keyword evidence="3" id="KW-1185">Reference proteome</keyword>
<keyword evidence="1" id="KW-0472">Membrane</keyword>
<keyword evidence="1" id="KW-0812">Transmembrane</keyword>
<feature type="transmembrane region" description="Helical" evidence="1">
    <location>
        <begin position="67"/>
        <end position="85"/>
    </location>
</feature>
<reference evidence="2" key="1">
    <citation type="submission" date="2016-06" db="EMBL/GenBank/DDBJ databases">
        <title>Pandoraea oxalativorans DSM 23570 Genome Sequencing.</title>
        <authorList>
            <person name="Ee R."/>
            <person name="Lim Y.-L."/>
            <person name="Yong D."/>
            <person name="Yin W.-F."/>
            <person name="Chan K.-G."/>
        </authorList>
    </citation>
    <scope>NUCLEOTIDE SEQUENCE</scope>
    <source>
        <strain evidence="2">DSM 23570</strain>
    </source>
</reference>
<keyword evidence="1" id="KW-1133">Transmembrane helix</keyword>
<evidence type="ECO:0008006" key="4">
    <source>
        <dbReference type="Google" id="ProtNLM"/>
    </source>
</evidence>
<feature type="transmembrane region" description="Helical" evidence="1">
    <location>
        <begin position="12"/>
        <end position="31"/>
    </location>
</feature>
<evidence type="ECO:0000313" key="2">
    <source>
        <dbReference type="EMBL" id="AKC72500.1"/>
    </source>
</evidence>
<gene>
    <name evidence="2" type="ORF">MB84_16770</name>
</gene>
<evidence type="ECO:0000313" key="3">
    <source>
        <dbReference type="Proteomes" id="UP000035050"/>
    </source>
</evidence>
<feature type="transmembrane region" description="Helical" evidence="1">
    <location>
        <begin position="106"/>
        <end position="127"/>
    </location>
</feature>
<evidence type="ECO:0000256" key="1">
    <source>
        <dbReference type="SAM" id="Phobius"/>
    </source>
</evidence>
<name>A0A0E3YH64_9BURK</name>
<dbReference type="AlphaFoldDB" id="A0A0E3YH64"/>
<dbReference type="PATRIC" id="fig|573737.6.peg.4293"/>
<dbReference type="Proteomes" id="UP000035050">
    <property type="component" value="Chromosome"/>
</dbReference>
<organism evidence="2 3">
    <name type="scientific">Pandoraea oxalativorans</name>
    <dbReference type="NCBI Taxonomy" id="573737"/>
    <lineage>
        <taxon>Bacteria</taxon>
        <taxon>Pseudomonadati</taxon>
        <taxon>Pseudomonadota</taxon>
        <taxon>Betaproteobacteria</taxon>
        <taxon>Burkholderiales</taxon>
        <taxon>Burkholderiaceae</taxon>
        <taxon>Pandoraea</taxon>
    </lineage>
</organism>
<feature type="transmembrane region" description="Helical" evidence="1">
    <location>
        <begin position="147"/>
        <end position="166"/>
    </location>
</feature>
<sequence length="190" mass="21447">MSDFVDLYIRYWIIPVWLLAGFADWVCHRRSRIEENAGTKESAMHVAQMLEVGIPLMIALLFQINPIVIAIMVLGIVLHEFTALWDVHYAKQHRDISTIEQHIHSFLELLPICAVTLIIGVNAGELWNTLAGGVTSDLSMSPSAVPLAYTLCVLVAAVIFAALPYTEELIRCLRYRHRASLRRAKDVPRE</sequence>